<comment type="caution">
    <text evidence="2">The sequence shown here is derived from an EMBL/GenBank/DDBJ whole genome shotgun (WGS) entry which is preliminary data.</text>
</comment>
<keyword evidence="3" id="KW-1185">Reference proteome</keyword>
<name>A0A2P5HQY1_DIAHE</name>
<feature type="region of interest" description="Disordered" evidence="1">
    <location>
        <begin position="17"/>
        <end position="56"/>
    </location>
</feature>
<dbReference type="AlphaFoldDB" id="A0A2P5HQY1"/>
<organism evidence="2 3">
    <name type="scientific">Diaporthe helianthi</name>
    <dbReference type="NCBI Taxonomy" id="158607"/>
    <lineage>
        <taxon>Eukaryota</taxon>
        <taxon>Fungi</taxon>
        <taxon>Dikarya</taxon>
        <taxon>Ascomycota</taxon>
        <taxon>Pezizomycotina</taxon>
        <taxon>Sordariomycetes</taxon>
        <taxon>Sordariomycetidae</taxon>
        <taxon>Diaporthales</taxon>
        <taxon>Diaporthaceae</taxon>
        <taxon>Diaporthe</taxon>
    </lineage>
</organism>
<sequence length="56" mass="5866">MSWAGFKKNVNRATTQVMMKTGPLSSPIHPSFSIERHHSGSGSGSAAAGIMTAAYD</sequence>
<dbReference type="EMBL" id="MAVT02000954">
    <property type="protein sequence ID" value="POS72654.1"/>
    <property type="molecule type" value="Genomic_DNA"/>
</dbReference>
<protein>
    <submittedName>
        <fullName evidence="2">Amphiphysin-like-1</fullName>
    </submittedName>
</protein>
<dbReference type="OrthoDB" id="446293at2759"/>
<dbReference type="Proteomes" id="UP000094444">
    <property type="component" value="Unassembled WGS sequence"/>
</dbReference>
<gene>
    <name evidence="2" type="ORF">DHEL01_v208948</name>
</gene>
<evidence type="ECO:0000313" key="3">
    <source>
        <dbReference type="Proteomes" id="UP000094444"/>
    </source>
</evidence>
<proteinExistence type="predicted"/>
<accession>A0A2P5HQY1</accession>
<reference evidence="2" key="1">
    <citation type="submission" date="2017-09" db="EMBL/GenBank/DDBJ databases">
        <title>Polyketide synthases of a Diaporthe helianthi virulent isolate.</title>
        <authorList>
            <person name="Baroncelli R."/>
        </authorList>
    </citation>
    <scope>NUCLEOTIDE SEQUENCE [LARGE SCALE GENOMIC DNA]</scope>
    <source>
        <strain evidence="2">7/96</strain>
    </source>
</reference>
<evidence type="ECO:0000313" key="2">
    <source>
        <dbReference type="EMBL" id="POS72654.1"/>
    </source>
</evidence>
<evidence type="ECO:0000256" key="1">
    <source>
        <dbReference type="SAM" id="MobiDB-lite"/>
    </source>
</evidence>
<dbReference type="InParanoid" id="A0A2P5HQY1"/>